<name>A0ABY4FT75_9MICO</name>
<keyword evidence="5" id="KW-0472">Membrane</keyword>
<keyword evidence="5" id="KW-1133">Transmembrane helix</keyword>
<gene>
    <name evidence="8" type="ORF">MUN76_09910</name>
</gene>
<keyword evidence="9" id="KW-1185">Reference proteome</keyword>
<keyword evidence="4" id="KW-0572">Peptidoglycan-anchor</keyword>
<keyword evidence="5" id="KW-0812">Transmembrane</keyword>
<proteinExistence type="predicted"/>
<evidence type="ECO:0000313" key="8">
    <source>
        <dbReference type="EMBL" id="UOQ59369.1"/>
    </source>
</evidence>
<keyword evidence="3 6" id="KW-0732">Signal</keyword>
<dbReference type="NCBIfam" id="TIGR01167">
    <property type="entry name" value="LPXTG_anchor"/>
    <property type="match status" value="1"/>
</dbReference>
<evidence type="ECO:0000313" key="9">
    <source>
        <dbReference type="Proteomes" id="UP000831775"/>
    </source>
</evidence>
<dbReference type="RefSeq" id="WP_244684347.1">
    <property type="nucleotide sequence ID" value="NZ_CP095043.1"/>
</dbReference>
<keyword evidence="2" id="KW-0964">Secreted</keyword>
<evidence type="ECO:0000256" key="1">
    <source>
        <dbReference type="ARBA" id="ARBA00022512"/>
    </source>
</evidence>
<evidence type="ECO:0000259" key="7">
    <source>
        <dbReference type="PROSITE" id="PS50847"/>
    </source>
</evidence>
<dbReference type="InterPro" id="IPR019931">
    <property type="entry name" value="LPXTG_anchor"/>
</dbReference>
<protein>
    <submittedName>
        <fullName evidence="8">LPXTG cell wall anchor domain-containing protein</fullName>
    </submittedName>
</protein>
<organism evidence="8 9">
    <name type="scientific">Leucobacter rhizosphaerae</name>
    <dbReference type="NCBI Taxonomy" id="2932245"/>
    <lineage>
        <taxon>Bacteria</taxon>
        <taxon>Bacillati</taxon>
        <taxon>Actinomycetota</taxon>
        <taxon>Actinomycetes</taxon>
        <taxon>Micrococcales</taxon>
        <taxon>Microbacteriaceae</taxon>
        <taxon>Leucobacter</taxon>
    </lineage>
</organism>
<feature type="transmembrane region" description="Helical" evidence="5">
    <location>
        <begin position="297"/>
        <end position="315"/>
    </location>
</feature>
<keyword evidence="1" id="KW-0134">Cell wall</keyword>
<evidence type="ECO:0000256" key="4">
    <source>
        <dbReference type="ARBA" id="ARBA00023088"/>
    </source>
</evidence>
<reference evidence="8 9" key="1">
    <citation type="submission" date="2022-04" db="EMBL/GenBank/DDBJ databases">
        <title>Leucobacter sp. isolated from rhizosphere of onion.</title>
        <authorList>
            <person name="Won M."/>
            <person name="Lee C.-M."/>
            <person name="Woen H.-Y."/>
            <person name="Kwon S.-W."/>
        </authorList>
    </citation>
    <scope>NUCLEOTIDE SEQUENCE [LARGE SCALE GENOMIC DNA]</scope>
    <source>
        <strain evidence="8 9">H25R-14</strain>
    </source>
</reference>
<sequence length="323" mass="32714">MCSASSRQLSLGLHISIGEQLMKTTKILTASCATVVLALAFGASAASAAGTEITVSPSPTAPGSSVEISGDSCVDGDGNPGEVLVEVDGRLADSVEVAPDGSWTAWLTAPLLPGSYAVVASCDAYYGSPVIYDTTDLEVSNPVIVEPIAELEMTLSKTSVKAGDELTIFVEGFAPNDSVNVRMGLPPDEESEFAPATAAAVEGEFDPITGNQVFGDFNADDEGVLALTVRIPADTEAGRYAIGAFSATAEAIGQFDVTVASTNGGGTIITPNSKTTANTRNDSDGQLAKTGSTDGSIGLLIAGGAAAIVGASLIARRRFSVAK</sequence>
<evidence type="ECO:0000256" key="6">
    <source>
        <dbReference type="SAM" id="SignalP"/>
    </source>
</evidence>
<feature type="signal peptide" evidence="6">
    <location>
        <begin position="1"/>
        <end position="48"/>
    </location>
</feature>
<evidence type="ECO:0000256" key="2">
    <source>
        <dbReference type="ARBA" id="ARBA00022525"/>
    </source>
</evidence>
<feature type="domain" description="Gram-positive cocci surface proteins LPxTG" evidence="7">
    <location>
        <begin position="287"/>
        <end position="323"/>
    </location>
</feature>
<dbReference type="Proteomes" id="UP000831775">
    <property type="component" value="Chromosome"/>
</dbReference>
<feature type="chain" id="PRO_5045582510" evidence="6">
    <location>
        <begin position="49"/>
        <end position="323"/>
    </location>
</feature>
<dbReference type="PROSITE" id="PS50847">
    <property type="entry name" value="GRAM_POS_ANCHORING"/>
    <property type="match status" value="1"/>
</dbReference>
<accession>A0ABY4FT75</accession>
<dbReference type="EMBL" id="CP095043">
    <property type="protein sequence ID" value="UOQ59369.1"/>
    <property type="molecule type" value="Genomic_DNA"/>
</dbReference>
<evidence type="ECO:0000256" key="5">
    <source>
        <dbReference type="SAM" id="Phobius"/>
    </source>
</evidence>
<evidence type="ECO:0000256" key="3">
    <source>
        <dbReference type="ARBA" id="ARBA00022729"/>
    </source>
</evidence>